<keyword evidence="4" id="KW-0131">Cell cycle</keyword>
<organism evidence="4 5">
    <name type="scientific">Actinoalloteichus caeruleus DSM 43889</name>
    <dbReference type="NCBI Taxonomy" id="1120930"/>
    <lineage>
        <taxon>Bacteria</taxon>
        <taxon>Bacillati</taxon>
        <taxon>Actinomycetota</taxon>
        <taxon>Actinomycetes</taxon>
        <taxon>Pseudonocardiales</taxon>
        <taxon>Pseudonocardiaceae</taxon>
        <taxon>Actinoalloteichus</taxon>
        <taxon>Actinoalloteichus cyanogriseus</taxon>
    </lineage>
</organism>
<dbReference type="GO" id="GO:0051301">
    <property type="term" value="P:cell division"/>
    <property type="evidence" value="ECO:0007669"/>
    <property type="project" value="UniProtKB-KW"/>
</dbReference>
<dbReference type="Proteomes" id="UP000791080">
    <property type="component" value="Unassembled WGS sequence"/>
</dbReference>
<dbReference type="PANTHER" id="PTHR48267:SF1">
    <property type="entry name" value="BILIRUBIN OXIDASE"/>
    <property type="match status" value="1"/>
</dbReference>
<dbReference type="SUPFAM" id="SSF49503">
    <property type="entry name" value="Cupredoxins"/>
    <property type="match status" value="3"/>
</dbReference>
<dbReference type="Gene3D" id="2.60.40.420">
    <property type="entry name" value="Cupredoxins - blue copper proteins"/>
    <property type="match status" value="3"/>
</dbReference>
<evidence type="ECO:0000259" key="2">
    <source>
        <dbReference type="Pfam" id="PF07731"/>
    </source>
</evidence>
<comment type="caution">
    <text evidence="4">The sequence shown here is derived from an EMBL/GenBank/DDBJ whole genome shotgun (WGS) entry which is preliminary data.</text>
</comment>
<dbReference type="EMBL" id="AUBJ02000001">
    <property type="protein sequence ID" value="MCP2334299.1"/>
    <property type="molecule type" value="Genomic_DNA"/>
</dbReference>
<dbReference type="InterPro" id="IPR011706">
    <property type="entry name" value="Cu-oxidase_C"/>
</dbReference>
<dbReference type="PANTHER" id="PTHR48267">
    <property type="entry name" value="CUPREDOXIN SUPERFAMILY PROTEIN"/>
    <property type="match status" value="1"/>
</dbReference>
<keyword evidence="4" id="KW-0132">Cell division</keyword>
<keyword evidence="4" id="KW-0167">Capsid protein</keyword>
<feature type="domain" description="Plastocyanin-like" evidence="3">
    <location>
        <begin position="69"/>
        <end position="178"/>
    </location>
</feature>
<sequence length="471" mass="51186">MVTALLALSLVGVILLAAGFAIGYQVVRRDNLGQLDFATPLVVPPLLEPETDEEGRQAFDLRLRTGASELLPGTRTVTWGVNGDHLGPTLRMRRGDHVAVRVTNELSEASSLHWHGMRVPARMDGGPHQEVRPGGVWIPEWMVRQPAATLWYHPHPHGRTAEHVYRGLAGMIIVEDERTDSLTLPSEYGVDDVPLIVQDKDFDDAGQFDLSGGGGVGILGDEILVNGTHDPHFEVTASRTRLRVLNGSTARVYDLGFVDGRHFQVVATDTGLLPAPVERDRVRLSPGERAEIVVEMDPGERAVLRSFPGGLDAGFFQDRFSGGDDTFDIIQLRAADRLRESPPVPRELGSEPVVEPPPGATVRAFELSGTSEINGRPMDMGRVDEVVPAGATEIWEVRGSGSPHNFHIHDVSFRILDVDGAPPPAWLAGPKDTVYLPPGPWCGSRSTSGPRWTRRCPTCTTATSSPTRTPA</sequence>
<evidence type="ECO:0000256" key="1">
    <source>
        <dbReference type="ARBA" id="ARBA00010609"/>
    </source>
</evidence>
<evidence type="ECO:0000313" key="4">
    <source>
        <dbReference type="EMBL" id="MCP2334299.1"/>
    </source>
</evidence>
<evidence type="ECO:0000313" key="5">
    <source>
        <dbReference type="Proteomes" id="UP000791080"/>
    </source>
</evidence>
<protein>
    <submittedName>
        <fullName evidence="4">Multicopper oxidase with three cupredoxin domains (Includes cell division protein FtsP and spore coat protein CotA)</fullName>
    </submittedName>
</protein>
<dbReference type="Pfam" id="PF07731">
    <property type="entry name" value="Cu-oxidase_2"/>
    <property type="match status" value="1"/>
</dbReference>
<feature type="domain" description="Plastocyanin-like" evidence="2">
    <location>
        <begin position="370"/>
        <end position="442"/>
    </location>
</feature>
<dbReference type="InterPro" id="IPR011707">
    <property type="entry name" value="Cu-oxidase-like_N"/>
</dbReference>
<reference evidence="4 5" key="1">
    <citation type="submission" date="2022-06" db="EMBL/GenBank/DDBJ databases">
        <title>Genomic Encyclopedia of Type Strains, Phase I: the one thousand microbial genomes (KMG-I) project.</title>
        <authorList>
            <person name="Kyrpides N."/>
        </authorList>
    </citation>
    <scope>NUCLEOTIDE SEQUENCE [LARGE SCALE GENOMIC DNA]</scope>
    <source>
        <strain evidence="4 5">DSM 43889</strain>
    </source>
</reference>
<name>A0ABT1JP59_ACTCY</name>
<dbReference type="CDD" id="cd04232">
    <property type="entry name" value="CuRO_1_CueO_FtsP"/>
    <property type="match status" value="1"/>
</dbReference>
<evidence type="ECO:0000259" key="3">
    <source>
        <dbReference type="Pfam" id="PF07732"/>
    </source>
</evidence>
<comment type="similarity">
    <text evidence="1">Belongs to the multicopper oxidase family.</text>
</comment>
<gene>
    <name evidence="4" type="ORF">G443_004569</name>
</gene>
<dbReference type="InterPro" id="IPR008972">
    <property type="entry name" value="Cupredoxin"/>
</dbReference>
<dbReference type="CDD" id="cd13867">
    <property type="entry name" value="CuRO_2_CueO_FtsP"/>
    <property type="match status" value="1"/>
</dbReference>
<dbReference type="InterPro" id="IPR045087">
    <property type="entry name" value="Cu-oxidase_fam"/>
</dbReference>
<keyword evidence="4" id="KW-0946">Virion</keyword>
<proteinExistence type="inferred from homology"/>
<accession>A0ABT1JP59</accession>
<dbReference type="Pfam" id="PF07732">
    <property type="entry name" value="Cu-oxidase_3"/>
    <property type="match status" value="1"/>
</dbReference>
<keyword evidence="5" id="KW-1185">Reference proteome</keyword>